<evidence type="ECO:0000256" key="7">
    <source>
        <dbReference type="ARBA" id="ARBA00037066"/>
    </source>
</evidence>
<keyword evidence="5" id="KW-0067">ATP-binding</keyword>
<keyword evidence="9" id="KW-0378">Hydrolase</keyword>
<dbReference type="InterPro" id="IPR003439">
    <property type="entry name" value="ABC_transporter-like_ATP-bd"/>
</dbReference>
<dbReference type="PANTHER" id="PTHR42794">
    <property type="entry name" value="HEMIN IMPORT ATP-BINDING PROTEIN HMUV"/>
    <property type="match status" value="1"/>
</dbReference>
<evidence type="ECO:0000256" key="3">
    <source>
        <dbReference type="ARBA" id="ARBA00022475"/>
    </source>
</evidence>
<evidence type="ECO:0000259" key="8">
    <source>
        <dbReference type="PROSITE" id="PS50893"/>
    </source>
</evidence>
<dbReference type="Gene3D" id="3.40.50.300">
    <property type="entry name" value="P-loop containing nucleotide triphosphate hydrolases"/>
    <property type="match status" value="1"/>
</dbReference>
<dbReference type="InterPro" id="IPR027417">
    <property type="entry name" value="P-loop_NTPase"/>
</dbReference>
<dbReference type="GO" id="GO:0016887">
    <property type="term" value="F:ATP hydrolysis activity"/>
    <property type="evidence" value="ECO:0007669"/>
    <property type="project" value="InterPro"/>
</dbReference>
<protein>
    <submittedName>
        <fullName evidence="9">Ferric-citrate ABC transporter ATPase</fullName>
        <ecNumber evidence="9">3.6.3.34</ecNumber>
    </submittedName>
</protein>
<dbReference type="Proteomes" id="UP000000366">
    <property type="component" value="Chromosome"/>
</dbReference>
<name>A2SI72_METPP</name>
<reference evidence="9 10" key="1">
    <citation type="journal article" date="2007" name="J. Bacteriol.">
        <title>Whole-genome analysis of the methyl tert-butyl ether-degrading beta-proteobacterium Methylibium petroleiphilum PM1.</title>
        <authorList>
            <person name="Kane S.R."/>
            <person name="Chakicherla A.Y."/>
            <person name="Chain P.S.G."/>
            <person name="Schmidt R."/>
            <person name="Shin M.W."/>
            <person name="Legler T.C."/>
            <person name="Scow K.M."/>
            <person name="Larimer F.W."/>
            <person name="Lucas S.M."/>
            <person name="Richardson P.M."/>
            <person name="Hristova K.R."/>
        </authorList>
    </citation>
    <scope>NUCLEOTIDE SEQUENCE [LARGE SCALE GENOMIC DNA]</scope>
    <source>
        <strain evidence="10">ATCC BAA-1232 / LMG 22953 / PM1</strain>
    </source>
</reference>
<dbReference type="SUPFAM" id="SSF52540">
    <property type="entry name" value="P-loop containing nucleoside triphosphate hydrolases"/>
    <property type="match status" value="1"/>
</dbReference>
<evidence type="ECO:0000313" key="9">
    <source>
        <dbReference type="EMBL" id="ABM95261.1"/>
    </source>
</evidence>
<accession>A2SI72</accession>
<dbReference type="Pfam" id="PF00005">
    <property type="entry name" value="ABC_tran"/>
    <property type="match status" value="1"/>
</dbReference>
<keyword evidence="3" id="KW-1003">Cell membrane</keyword>
<gene>
    <name evidence="9" type="primary">fecE</name>
    <name evidence="9" type="ordered locus">Mpe_A2305</name>
</gene>
<sequence length="276" mass="29631">MNAPVAPRETGGPGPTLRADGLQVALGDHPVLHDLSLSLEPGWTAIVGPNGAGKSTLLRTLAGLLTPARGSVWLQQRRLAEWPARERARRIAWLAQQGDTSGDLTVRETVQLGRLPQLGLFALPGPADEAIVDEAMAATECSAWQHARLHELSGGERQRVLLARALAVRAPVLLLDEPTTHLDPPHQVALVRLLRRLARGHTVVSVLHDLPLALQADRLVVLQAGRLRAEGEHDDPALHHALVDVFDGALRIEPLPSPGGVQRYITVPHLPADAAP</sequence>
<keyword evidence="4" id="KW-0547">Nucleotide-binding</keyword>
<feature type="domain" description="ABC transporter" evidence="8">
    <location>
        <begin position="17"/>
        <end position="249"/>
    </location>
</feature>
<dbReference type="HOGENOM" id="CLU_000604_1_11_4"/>
<dbReference type="EMBL" id="CP000555">
    <property type="protein sequence ID" value="ABM95261.1"/>
    <property type="molecule type" value="Genomic_DNA"/>
</dbReference>
<dbReference type="InterPro" id="IPR003593">
    <property type="entry name" value="AAA+_ATPase"/>
</dbReference>
<keyword evidence="6" id="KW-1278">Translocase</keyword>
<dbReference type="EC" id="3.6.3.34" evidence="9"/>
<proteinExistence type="inferred from homology"/>
<evidence type="ECO:0000256" key="6">
    <source>
        <dbReference type="ARBA" id="ARBA00022967"/>
    </source>
</evidence>
<dbReference type="FunFam" id="3.40.50.300:FF:000134">
    <property type="entry name" value="Iron-enterobactin ABC transporter ATP-binding protein"/>
    <property type="match status" value="1"/>
</dbReference>
<evidence type="ECO:0000256" key="1">
    <source>
        <dbReference type="ARBA" id="ARBA00005417"/>
    </source>
</evidence>
<dbReference type="KEGG" id="mpt:Mpe_A2305"/>
<evidence type="ECO:0000256" key="4">
    <source>
        <dbReference type="ARBA" id="ARBA00022741"/>
    </source>
</evidence>
<dbReference type="InterPro" id="IPR017871">
    <property type="entry name" value="ABC_transporter-like_CS"/>
</dbReference>
<evidence type="ECO:0000313" key="10">
    <source>
        <dbReference type="Proteomes" id="UP000000366"/>
    </source>
</evidence>
<keyword evidence="10" id="KW-1185">Reference proteome</keyword>
<comment type="similarity">
    <text evidence="1">Belongs to the ABC transporter superfamily.</text>
</comment>
<keyword evidence="2" id="KW-0813">Transport</keyword>
<evidence type="ECO:0000256" key="5">
    <source>
        <dbReference type="ARBA" id="ARBA00022840"/>
    </source>
</evidence>
<dbReference type="GO" id="GO:0005524">
    <property type="term" value="F:ATP binding"/>
    <property type="evidence" value="ECO:0007669"/>
    <property type="project" value="UniProtKB-KW"/>
</dbReference>
<dbReference type="CDD" id="cd03214">
    <property type="entry name" value="ABC_Iron-Siderophores_B12_Hemin"/>
    <property type="match status" value="1"/>
</dbReference>
<dbReference type="PROSITE" id="PS50893">
    <property type="entry name" value="ABC_TRANSPORTER_2"/>
    <property type="match status" value="1"/>
</dbReference>
<dbReference type="STRING" id="420662.Mpe_A2305"/>
<dbReference type="AlphaFoldDB" id="A2SI72"/>
<organism evidence="9 10">
    <name type="scientific">Methylibium petroleiphilum (strain ATCC BAA-1232 / LMG 22953 / PM1)</name>
    <dbReference type="NCBI Taxonomy" id="420662"/>
    <lineage>
        <taxon>Bacteria</taxon>
        <taxon>Pseudomonadati</taxon>
        <taxon>Pseudomonadota</taxon>
        <taxon>Betaproteobacteria</taxon>
        <taxon>Burkholderiales</taxon>
        <taxon>Sphaerotilaceae</taxon>
        <taxon>Methylibium</taxon>
    </lineage>
</organism>
<comment type="function">
    <text evidence="7">Part of the ABC transporter complex HmuTUV involved in hemin import. Responsible for energy coupling to the transport system.</text>
</comment>
<keyword evidence="3" id="KW-0472">Membrane</keyword>
<dbReference type="RefSeq" id="WP_011829898.1">
    <property type="nucleotide sequence ID" value="NC_008825.1"/>
</dbReference>
<dbReference type="eggNOG" id="COG1120">
    <property type="taxonomic scope" value="Bacteria"/>
</dbReference>
<dbReference type="PROSITE" id="PS00211">
    <property type="entry name" value="ABC_TRANSPORTER_1"/>
    <property type="match status" value="1"/>
</dbReference>
<evidence type="ECO:0000256" key="2">
    <source>
        <dbReference type="ARBA" id="ARBA00022448"/>
    </source>
</evidence>
<dbReference type="SMART" id="SM00382">
    <property type="entry name" value="AAA"/>
    <property type="match status" value="1"/>
</dbReference>
<dbReference type="PANTHER" id="PTHR42794:SF1">
    <property type="entry name" value="HEMIN IMPORT ATP-BINDING PROTEIN HMUV"/>
    <property type="match status" value="1"/>
</dbReference>